<accession>K0SHQ6</accession>
<reference evidence="2 3" key="1">
    <citation type="journal article" date="2012" name="Genome Biol.">
        <title>Genome and low-iron response of an oceanic diatom adapted to chronic iron limitation.</title>
        <authorList>
            <person name="Lommer M."/>
            <person name="Specht M."/>
            <person name="Roy A.S."/>
            <person name="Kraemer L."/>
            <person name="Andreson R."/>
            <person name="Gutowska M.A."/>
            <person name="Wolf J."/>
            <person name="Bergner S.V."/>
            <person name="Schilhabel M.B."/>
            <person name="Klostermeier U.C."/>
            <person name="Beiko R.G."/>
            <person name="Rosenstiel P."/>
            <person name="Hippler M."/>
            <person name="Laroche J."/>
        </authorList>
    </citation>
    <scope>NUCLEOTIDE SEQUENCE [LARGE SCALE GENOMIC DNA]</scope>
    <source>
        <strain evidence="2 3">CCMP1005</strain>
    </source>
</reference>
<dbReference type="eggNOG" id="ENOG502SEGA">
    <property type="taxonomic scope" value="Eukaryota"/>
</dbReference>
<dbReference type="AlphaFoldDB" id="K0SHQ6"/>
<feature type="domain" description="PiggyBac transposable element-derived protein" evidence="1">
    <location>
        <begin position="64"/>
        <end position="182"/>
    </location>
</feature>
<organism evidence="2 3">
    <name type="scientific">Thalassiosira oceanica</name>
    <name type="common">Marine diatom</name>
    <dbReference type="NCBI Taxonomy" id="159749"/>
    <lineage>
        <taxon>Eukaryota</taxon>
        <taxon>Sar</taxon>
        <taxon>Stramenopiles</taxon>
        <taxon>Ochrophyta</taxon>
        <taxon>Bacillariophyta</taxon>
        <taxon>Coscinodiscophyceae</taxon>
        <taxon>Thalassiosirophycidae</taxon>
        <taxon>Thalassiosirales</taxon>
        <taxon>Thalassiosiraceae</taxon>
        <taxon>Thalassiosira</taxon>
    </lineage>
</organism>
<protein>
    <recommendedName>
        <fullName evidence="1">PiggyBac transposable element-derived protein domain-containing protein</fullName>
    </recommendedName>
</protein>
<evidence type="ECO:0000313" key="3">
    <source>
        <dbReference type="Proteomes" id="UP000266841"/>
    </source>
</evidence>
<keyword evidence="3" id="KW-1185">Reference proteome</keyword>
<gene>
    <name evidence="2" type="ORF">THAOC_19083</name>
</gene>
<sequence>MLLETTSRRVQLTATDEGQERLAAHERHGRASWTEDQGAGQWLAAYLTVSQTISMDTVSTATASIAECSMDEFRVFWGIIIFAGKVKCGGVSKMFNGKNTIVEGLQTVDLLTHMKQYRFKQLIKYVHFSFAGDNDDDPWNPIRGFLDGFNRNRRDVVASKEVKTLDESISSWSPTTTQTGKLPHFSFIVHKPKPLGSEANGARYRN</sequence>
<evidence type="ECO:0000313" key="2">
    <source>
        <dbReference type="EMBL" id="EJK60541.1"/>
    </source>
</evidence>
<dbReference type="Pfam" id="PF13843">
    <property type="entry name" value="DDE_Tnp_1_7"/>
    <property type="match status" value="1"/>
</dbReference>
<comment type="caution">
    <text evidence="2">The sequence shown here is derived from an EMBL/GenBank/DDBJ whole genome shotgun (WGS) entry which is preliminary data.</text>
</comment>
<proteinExistence type="predicted"/>
<dbReference type="OrthoDB" id="48867at2759"/>
<name>K0SHQ6_THAOC</name>
<feature type="non-terminal residue" evidence="2">
    <location>
        <position position="206"/>
    </location>
</feature>
<dbReference type="EMBL" id="AGNL01020950">
    <property type="protein sequence ID" value="EJK60541.1"/>
    <property type="molecule type" value="Genomic_DNA"/>
</dbReference>
<evidence type="ECO:0000259" key="1">
    <source>
        <dbReference type="Pfam" id="PF13843"/>
    </source>
</evidence>
<dbReference type="InterPro" id="IPR029526">
    <property type="entry name" value="PGBD"/>
</dbReference>
<dbReference type="Proteomes" id="UP000266841">
    <property type="component" value="Unassembled WGS sequence"/>
</dbReference>